<dbReference type="OrthoDB" id="9815116at2"/>
<feature type="domain" description="AAA" evidence="2">
    <location>
        <begin position="3"/>
        <end position="177"/>
    </location>
</feature>
<proteinExistence type="inferred from homology"/>
<dbReference type="HOGENOM" id="CLU_037612_1_4_14"/>
<dbReference type="KEGG" id="abra:BN85302280"/>
<dbReference type="PANTHER" id="PTHR13696">
    <property type="entry name" value="P-LOOP CONTAINING NUCLEOSIDE TRIPHOSPHATE HYDROLASE"/>
    <property type="match status" value="1"/>
</dbReference>
<dbReference type="PIRSF" id="PIRSF009320">
    <property type="entry name" value="Nuc_binding_HP_1000"/>
    <property type="match status" value="1"/>
</dbReference>
<accession>U4KSN5</accession>
<evidence type="ECO:0000256" key="1">
    <source>
        <dbReference type="ARBA" id="ARBA00006976"/>
    </source>
</evidence>
<dbReference type="CDD" id="cd02042">
    <property type="entry name" value="ParAB_family"/>
    <property type="match status" value="1"/>
</dbReference>
<organism evidence="3 4">
    <name type="scientific">Acholeplasma brassicae</name>
    <dbReference type="NCBI Taxonomy" id="61635"/>
    <lineage>
        <taxon>Bacteria</taxon>
        <taxon>Bacillati</taxon>
        <taxon>Mycoplasmatota</taxon>
        <taxon>Mollicutes</taxon>
        <taxon>Acholeplasmatales</taxon>
        <taxon>Acholeplasmataceae</taxon>
        <taxon>Acholeplasma</taxon>
    </lineage>
</organism>
<gene>
    <name evidence="3" type="primary">parA</name>
    <name evidence="3" type="ORF">BN85302280</name>
</gene>
<dbReference type="EMBL" id="FO681348">
    <property type="protein sequence ID" value="CCV65249.1"/>
    <property type="molecule type" value="Genomic_DNA"/>
</dbReference>
<dbReference type="STRING" id="61635.BN85302280"/>
<evidence type="ECO:0000313" key="3">
    <source>
        <dbReference type="EMBL" id="CCV65249.1"/>
    </source>
</evidence>
<dbReference type="Gene3D" id="3.40.50.300">
    <property type="entry name" value="P-loop containing nucleotide triphosphate hydrolases"/>
    <property type="match status" value="1"/>
</dbReference>
<protein>
    <submittedName>
        <fullName evidence="3">Chromosome partitioning protein</fullName>
    </submittedName>
</protein>
<dbReference type="Pfam" id="PF13614">
    <property type="entry name" value="AAA_31"/>
    <property type="match status" value="1"/>
</dbReference>
<comment type="similarity">
    <text evidence="1">Belongs to the ParA family.</text>
</comment>
<dbReference type="Proteomes" id="UP000032737">
    <property type="component" value="Chromosome"/>
</dbReference>
<dbReference type="SUPFAM" id="SSF52540">
    <property type="entry name" value="P-loop containing nucleoside triphosphate hydrolases"/>
    <property type="match status" value="1"/>
</dbReference>
<keyword evidence="4" id="KW-1185">Reference proteome</keyword>
<dbReference type="PANTHER" id="PTHR13696:SF52">
    <property type="entry name" value="PARA FAMILY PROTEIN CT_582"/>
    <property type="match status" value="1"/>
</dbReference>
<reference evidence="3 4" key="1">
    <citation type="journal article" date="2013" name="J. Mol. Microbiol. Biotechnol.">
        <title>Analysis of the Complete Genomes of Acholeplasma brassicae , A. palmae and A. laidlawii and Their Comparison to the Obligate Parasites from ' Candidatus Phytoplasma'.</title>
        <authorList>
            <person name="Kube M."/>
            <person name="Siewert C."/>
            <person name="Migdoll A.M."/>
            <person name="Duduk B."/>
            <person name="Holz S."/>
            <person name="Rabus R."/>
            <person name="Seemuller E."/>
            <person name="Mitrovic J."/>
            <person name="Muller I."/>
            <person name="Buttner C."/>
            <person name="Reinhardt R."/>
        </authorList>
    </citation>
    <scope>NUCLEOTIDE SEQUENCE [LARGE SCALE GENOMIC DNA]</scope>
    <source>
        <strain evidence="4">0502</strain>
    </source>
</reference>
<evidence type="ECO:0000259" key="2">
    <source>
        <dbReference type="Pfam" id="PF13614"/>
    </source>
</evidence>
<dbReference type="InterPro" id="IPR025669">
    <property type="entry name" value="AAA_dom"/>
</dbReference>
<dbReference type="AlphaFoldDB" id="U4KSN5"/>
<dbReference type="InterPro" id="IPR027417">
    <property type="entry name" value="P-loop_NTPase"/>
</dbReference>
<dbReference type="FunFam" id="3.40.50.300:FF:000285">
    <property type="entry name" value="Sporulation initiation inhibitor Soj"/>
    <property type="match status" value="1"/>
</dbReference>
<dbReference type="InterPro" id="IPR050678">
    <property type="entry name" value="DNA_Partitioning_ATPase"/>
</dbReference>
<dbReference type="RefSeq" id="WP_030004111.1">
    <property type="nucleotide sequence ID" value="NC_022549.1"/>
</dbReference>
<evidence type="ECO:0000313" key="4">
    <source>
        <dbReference type="Proteomes" id="UP000032737"/>
    </source>
</evidence>
<name>U4KSN5_9MOLU</name>
<sequence length="267" mass="29357">MGKVISVANQKGGVGKTTTSVNLSASLVYYGKKVLLVDFDAQGSATTSLGINRSTLNGNLYDALMGEMDITDVILEVPIQGRKEVLHVIPATIDLAGIDYKLLEKENHEYVFDQLVKKVKDNYDYVIIDCAPALGLTTLNALYASDSVLIPIQCQFLAIDGLTQLLNTVRVVQKNLKVNKRELTIEGVLLTMLDKRTKAGWAIVNEIKEYFQEGVFKTFITSNVAAQVAPTYGIPILTYAPKSPAAVLYKSLAKELIDNNEKRQSIR</sequence>